<evidence type="ECO:0000313" key="1">
    <source>
        <dbReference type="EMBL" id="OGE33850.1"/>
    </source>
</evidence>
<sequence>MTNGDLNQIRGVVKEEVNTALEPVVKKLDTLWDQVEKVTVQLDEVKETVDSHTKSLERIEVKLENHTDGIKSLGNSSSS</sequence>
<proteinExistence type="predicted"/>
<gene>
    <name evidence="1" type="ORF">A3C59_01940</name>
</gene>
<dbReference type="EMBL" id="MFCV01000005">
    <property type="protein sequence ID" value="OGE33850.1"/>
    <property type="molecule type" value="Genomic_DNA"/>
</dbReference>
<dbReference type="Gene3D" id="1.20.5.340">
    <property type="match status" value="1"/>
</dbReference>
<protein>
    <submittedName>
        <fullName evidence="1">Uncharacterized protein</fullName>
    </submittedName>
</protein>
<name>A0A1F5JZA9_9BACT</name>
<organism evidence="1 2">
    <name type="scientific">Candidatus Daviesbacteria bacterium RIFCSPHIGHO2_02_FULL_36_13</name>
    <dbReference type="NCBI Taxonomy" id="1797768"/>
    <lineage>
        <taxon>Bacteria</taxon>
        <taxon>Candidatus Daviesiibacteriota</taxon>
    </lineage>
</organism>
<dbReference type="AlphaFoldDB" id="A0A1F5JZA9"/>
<dbReference type="Proteomes" id="UP000176902">
    <property type="component" value="Unassembled WGS sequence"/>
</dbReference>
<accession>A0A1F5JZA9</accession>
<comment type="caution">
    <text evidence="1">The sequence shown here is derived from an EMBL/GenBank/DDBJ whole genome shotgun (WGS) entry which is preliminary data.</text>
</comment>
<reference evidence="1 2" key="1">
    <citation type="journal article" date="2016" name="Nat. Commun.">
        <title>Thousands of microbial genomes shed light on interconnected biogeochemical processes in an aquifer system.</title>
        <authorList>
            <person name="Anantharaman K."/>
            <person name="Brown C.T."/>
            <person name="Hug L.A."/>
            <person name="Sharon I."/>
            <person name="Castelle C.J."/>
            <person name="Probst A.J."/>
            <person name="Thomas B.C."/>
            <person name="Singh A."/>
            <person name="Wilkins M.J."/>
            <person name="Karaoz U."/>
            <person name="Brodie E.L."/>
            <person name="Williams K.H."/>
            <person name="Hubbard S.S."/>
            <person name="Banfield J.F."/>
        </authorList>
    </citation>
    <scope>NUCLEOTIDE SEQUENCE [LARGE SCALE GENOMIC DNA]</scope>
</reference>
<evidence type="ECO:0000313" key="2">
    <source>
        <dbReference type="Proteomes" id="UP000176902"/>
    </source>
</evidence>